<dbReference type="PROSITE" id="PS50893">
    <property type="entry name" value="ABC_TRANSPORTER_2"/>
    <property type="match status" value="1"/>
</dbReference>
<dbReference type="GO" id="GO:0005524">
    <property type="term" value="F:ATP binding"/>
    <property type="evidence" value="ECO:0007669"/>
    <property type="project" value="UniProtKB-KW"/>
</dbReference>
<evidence type="ECO:0000313" key="5">
    <source>
        <dbReference type="EMBL" id="GAA5497144.1"/>
    </source>
</evidence>
<feature type="domain" description="ABC transporter" evidence="4">
    <location>
        <begin position="3"/>
        <end position="245"/>
    </location>
</feature>
<dbReference type="InterPro" id="IPR003439">
    <property type="entry name" value="ABC_transporter-like_ATP-bd"/>
</dbReference>
<dbReference type="Proteomes" id="UP001424741">
    <property type="component" value="Unassembled WGS sequence"/>
</dbReference>
<evidence type="ECO:0000256" key="3">
    <source>
        <dbReference type="ARBA" id="ARBA00022840"/>
    </source>
</evidence>
<dbReference type="InterPro" id="IPR017871">
    <property type="entry name" value="ABC_transporter-like_CS"/>
</dbReference>
<keyword evidence="3 5" id="KW-0067">ATP-binding</keyword>
<dbReference type="RefSeq" id="WP_346189691.1">
    <property type="nucleotide sequence ID" value="NZ_BAABRL010000012.1"/>
</dbReference>
<name>A0ABP9V3A3_9BACT</name>
<dbReference type="SMART" id="SM00382">
    <property type="entry name" value="AAA"/>
    <property type="match status" value="1"/>
</dbReference>
<dbReference type="CDD" id="cd03225">
    <property type="entry name" value="ABC_cobalt_CbiO_domain1"/>
    <property type="match status" value="1"/>
</dbReference>
<evidence type="ECO:0000256" key="2">
    <source>
        <dbReference type="ARBA" id="ARBA00022741"/>
    </source>
</evidence>
<sequence>MPEPLVSLRNITFEREETILHDASWEIREDQHWVVMGPNGSGKTTLLRILTGYENPTSGEVFTLGGTEDADEGWFDIRKSIGWVSMALAHRIEEDLFAADVVLTGREGIINFWEKPEKEDVEKTIKIMHRIDAWHQRDRLWGQLSQGERQRILIGRALMNESKLLVLDEPCAGLDPVAREHFLQFLEQLMRQKETPSIILVTHHVEEIIPPFTHALLMKQGRVLASGSITQTITAENLTKTFDAQVSLRTTKNKRLQLDVEALGDKKVF</sequence>
<dbReference type="InterPro" id="IPR003593">
    <property type="entry name" value="AAA+_ATPase"/>
</dbReference>
<dbReference type="InterPro" id="IPR050095">
    <property type="entry name" value="ECF_ABC_transporter_ATP-bd"/>
</dbReference>
<dbReference type="PROSITE" id="PS00211">
    <property type="entry name" value="ABC_TRANSPORTER_1"/>
    <property type="match status" value="1"/>
</dbReference>
<keyword evidence="6" id="KW-1185">Reference proteome</keyword>
<evidence type="ECO:0000259" key="4">
    <source>
        <dbReference type="PROSITE" id="PS50893"/>
    </source>
</evidence>
<dbReference type="Pfam" id="PF00005">
    <property type="entry name" value="ABC_tran"/>
    <property type="match status" value="1"/>
</dbReference>
<keyword evidence="1" id="KW-0813">Transport</keyword>
<accession>A0ABP9V3A3</accession>
<comment type="caution">
    <text evidence="5">The sequence shown here is derived from an EMBL/GenBank/DDBJ whole genome shotgun (WGS) entry which is preliminary data.</text>
</comment>
<organism evidence="5 6">
    <name type="scientific">Rubritalea halochordaticola</name>
    <dbReference type="NCBI Taxonomy" id="714537"/>
    <lineage>
        <taxon>Bacteria</taxon>
        <taxon>Pseudomonadati</taxon>
        <taxon>Verrucomicrobiota</taxon>
        <taxon>Verrucomicrobiia</taxon>
        <taxon>Verrucomicrobiales</taxon>
        <taxon>Rubritaleaceae</taxon>
        <taxon>Rubritalea</taxon>
    </lineage>
</organism>
<dbReference type="InterPro" id="IPR027417">
    <property type="entry name" value="P-loop_NTPase"/>
</dbReference>
<proteinExistence type="predicted"/>
<dbReference type="SUPFAM" id="SSF52540">
    <property type="entry name" value="P-loop containing nucleoside triphosphate hydrolases"/>
    <property type="match status" value="1"/>
</dbReference>
<reference evidence="5 6" key="1">
    <citation type="submission" date="2024-02" db="EMBL/GenBank/DDBJ databases">
        <title>Rubritalea halochordaticola NBRC 107102.</title>
        <authorList>
            <person name="Ichikawa N."/>
            <person name="Katano-Makiyama Y."/>
            <person name="Hidaka K."/>
        </authorList>
    </citation>
    <scope>NUCLEOTIDE SEQUENCE [LARGE SCALE GENOMIC DNA]</scope>
    <source>
        <strain evidence="5 6">NBRC 107102</strain>
    </source>
</reference>
<dbReference type="EMBL" id="BAABRL010000012">
    <property type="protein sequence ID" value="GAA5497144.1"/>
    <property type="molecule type" value="Genomic_DNA"/>
</dbReference>
<protein>
    <submittedName>
        <fullName evidence="5">ABC transporter ATP-binding protein YlmA</fullName>
    </submittedName>
</protein>
<dbReference type="Gene3D" id="3.40.50.300">
    <property type="entry name" value="P-loop containing nucleotide triphosphate hydrolases"/>
    <property type="match status" value="1"/>
</dbReference>
<evidence type="ECO:0000313" key="6">
    <source>
        <dbReference type="Proteomes" id="UP001424741"/>
    </source>
</evidence>
<keyword evidence="2" id="KW-0547">Nucleotide-binding</keyword>
<evidence type="ECO:0000256" key="1">
    <source>
        <dbReference type="ARBA" id="ARBA00022448"/>
    </source>
</evidence>
<dbReference type="PANTHER" id="PTHR43553:SF3">
    <property type="entry name" value="ABC TRANSPORTER ATP-BINDING PROTEIN MODF"/>
    <property type="match status" value="1"/>
</dbReference>
<dbReference type="InterPro" id="IPR015856">
    <property type="entry name" value="ABC_transpr_CbiO/EcfA_su"/>
</dbReference>
<gene>
    <name evidence="5" type="primary">ylmA</name>
    <name evidence="5" type="ORF">Rhal01_03334</name>
</gene>
<dbReference type="PANTHER" id="PTHR43553">
    <property type="entry name" value="HEAVY METAL TRANSPORTER"/>
    <property type="match status" value="1"/>
</dbReference>